<evidence type="ECO:0000313" key="2">
    <source>
        <dbReference type="EMBL" id="CAB0036325.1"/>
    </source>
</evidence>
<dbReference type="EMBL" id="CADCXV010000815">
    <property type="protein sequence ID" value="CAB0036325.1"/>
    <property type="molecule type" value="Genomic_DNA"/>
</dbReference>
<protein>
    <submittedName>
        <fullName evidence="2">Uncharacterized protein</fullName>
    </submittedName>
</protein>
<proteinExistence type="predicted"/>
<organism evidence="2 3">
    <name type="scientific">Trichogramma brassicae</name>
    <dbReference type="NCBI Taxonomy" id="86971"/>
    <lineage>
        <taxon>Eukaryota</taxon>
        <taxon>Metazoa</taxon>
        <taxon>Ecdysozoa</taxon>
        <taxon>Arthropoda</taxon>
        <taxon>Hexapoda</taxon>
        <taxon>Insecta</taxon>
        <taxon>Pterygota</taxon>
        <taxon>Neoptera</taxon>
        <taxon>Endopterygota</taxon>
        <taxon>Hymenoptera</taxon>
        <taxon>Apocrita</taxon>
        <taxon>Proctotrupomorpha</taxon>
        <taxon>Chalcidoidea</taxon>
        <taxon>Trichogrammatidae</taxon>
        <taxon>Trichogramma</taxon>
    </lineage>
</organism>
<dbReference type="AlphaFoldDB" id="A0A6H5IKS9"/>
<reference evidence="2 3" key="1">
    <citation type="submission" date="2020-02" db="EMBL/GenBank/DDBJ databases">
        <authorList>
            <person name="Ferguson B K."/>
        </authorList>
    </citation>
    <scope>NUCLEOTIDE SEQUENCE [LARGE SCALE GENOMIC DNA]</scope>
</reference>
<sequence length="172" mass="18905">MEIQRSGYARGLVASALLRAPLGRLLGEIGAGLLRGGAQRNRGPNGALRPLREGAEVATVARREVPTSSHLCPIYFSYELNELETRNCAACNTRPHSSQCRPHATKSSSGSNPARPSIICTKHKFTSYTIQEHNLSHTRPRRFISPTWGRTCIRVAVTRCTHNYSVCCSTCI</sequence>
<evidence type="ECO:0000313" key="3">
    <source>
        <dbReference type="Proteomes" id="UP000479190"/>
    </source>
</evidence>
<accession>A0A6H5IKS9</accession>
<feature type="region of interest" description="Disordered" evidence="1">
    <location>
        <begin position="96"/>
        <end position="115"/>
    </location>
</feature>
<feature type="compositionally biased region" description="Polar residues" evidence="1">
    <location>
        <begin position="96"/>
        <end position="114"/>
    </location>
</feature>
<dbReference type="Proteomes" id="UP000479190">
    <property type="component" value="Unassembled WGS sequence"/>
</dbReference>
<evidence type="ECO:0000256" key="1">
    <source>
        <dbReference type="SAM" id="MobiDB-lite"/>
    </source>
</evidence>
<gene>
    <name evidence="2" type="ORF">TBRA_LOCUS8197</name>
</gene>
<keyword evidence="3" id="KW-1185">Reference proteome</keyword>
<name>A0A6H5IKS9_9HYME</name>